<comment type="caution">
    <text evidence="3">The sequence shown here is derived from an EMBL/GenBank/DDBJ whole genome shotgun (WGS) entry which is preliminary data.</text>
</comment>
<evidence type="ECO:0000259" key="2">
    <source>
        <dbReference type="Pfam" id="PF07331"/>
    </source>
</evidence>
<proteinExistence type="predicted"/>
<keyword evidence="4" id="KW-1185">Reference proteome</keyword>
<dbReference type="Pfam" id="PF07331">
    <property type="entry name" value="TctB"/>
    <property type="match status" value="1"/>
</dbReference>
<gene>
    <name evidence="3" type="ORF">I0Q91_04225</name>
</gene>
<keyword evidence="1" id="KW-0472">Membrane</keyword>
<organism evidence="3 4">
    <name type="scientific">Halonatronomonas betaini</name>
    <dbReference type="NCBI Taxonomy" id="2778430"/>
    <lineage>
        <taxon>Bacteria</taxon>
        <taxon>Bacillati</taxon>
        <taxon>Bacillota</taxon>
        <taxon>Clostridia</taxon>
        <taxon>Halanaerobiales</taxon>
        <taxon>Halarsenatibacteraceae</taxon>
        <taxon>Halonatronomonas</taxon>
    </lineage>
</organism>
<keyword evidence="1" id="KW-1133">Transmembrane helix</keyword>
<name>A0A931AU93_9FIRM</name>
<dbReference type="Proteomes" id="UP000621436">
    <property type="component" value="Unassembled WGS sequence"/>
</dbReference>
<reference evidence="3" key="1">
    <citation type="submission" date="2020-11" db="EMBL/GenBank/DDBJ databases">
        <title>Halonatronomonas betainensis gen. nov., sp. nov. a novel haloalkaliphilic representative of the family Halanaerobiacae capable of betaine degradation.</title>
        <authorList>
            <person name="Boltyanskaya Y."/>
            <person name="Kevbrin V."/>
            <person name="Detkova E."/>
            <person name="Grouzdev D.S."/>
            <person name="Koziaeva V."/>
            <person name="Zhilina T."/>
        </authorList>
    </citation>
    <scope>NUCLEOTIDE SEQUENCE</scope>
    <source>
        <strain evidence="3">Z-7014</strain>
    </source>
</reference>
<feature type="transmembrane region" description="Helical" evidence="1">
    <location>
        <begin position="72"/>
        <end position="88"/>
    </location>
</feature>
<feature type="transmembrane region" description="Helical" evidence="1">
    <location>
        <begin position="38"/>
        <end position="60"/>
    </location>
</feature>
<dbReference type="AlphaFoldDB" id="A0A931AU93"/>
<dbReference type="RefSeq" id="WP_270453083.1">
    <property type="nucleotide sequence ID" value="NZ_JADPIE010000002.1"/>
</dbReference>
<feature type="transmembrane region" description="Helical" evidence="1">
    <location>
        <begin position="94"/>
        <end position="114"/>
    </location>
</feature>
<dbReference type="InterPro" id="IPR009936">
    <property type="entry name" value="DUF1468"/>
</dbReference>
<evidence type="ECO:0000313" key="3">
    <source>
        <dbReference type="EMBL" id="MBF8436276.1"/>
    </source>
</evidence>
<protein>
    <submittedName>
        <fullName evidence="3">Tripartite tricarboxylate transporter TctB family protein</fullName>
    </submittedName>
</protein>
<evidence type="ECO:0000256" key="1">
    <source>
        <dbReference type="SAM" id="Phobius"/>
    </source>
</evidence>
<accession>A0A931AU93</accession>
<evidence type="ECO:0000313" key="4">
    <source>
        <dbReference type="Proteomes" id="UP000621436"/>
    </source>
</evidence>
<sequence>MNQKRLTINGIVALILILIFSILFYWSFNMPLRSEEVLIPRISIGIILAGAIIIFIRDLIRPEFIPDLDSRYTIPGIILVALALYTYISMVLNIGLIVSTFLNLAFWWIIIEYIDTKKNNLQNELKSRIIKKLILALLVTAAAYILFITIISMYMPNTILF</sequence>
<feature type="transmembrane region" description="Helical" evidence="1">
    <location>
        <begin position="7"/>
        <end position="26"/>
    </location>
</feature>
<feature type="domain" description="DUF1468" evidence="2">
    <location>
        <begin position="11"/>
        <end position="156"/>
    </location>
</feature>
<dbReference type="EMBL" id="JADPIE010000002">
    <property type="protein sequence ID" value="MBF8436276.1"/>
    <property type="molecule type" value="Genomic_DNA"/>
</dbReference>
<keyword evidence="1" id="KW-0812">Transmembrane</keyword>
<feature type="transmembrane region" description="Helical" evidence="1">
    <location>
        <begin position="134"/>
        <end position="155"/>
    </location>
</feature>